<feature type="compositionally biased region" description="Polar residues" evidence="1">
    <location>
        <begin position="297"/>
        <end position="314"/>
    </location>
</feature>
<feature type="compositionally biased region" description="Basic and acidic residues" evidence="1">
    <location>
        <begin position="464"/>
        <end position="490"/>
    </location>
</feature>
<reference evidence="3" key="1">
    <citation type="submission" date="2018-02" db="EMBL/GenBank/DDBJ databases">
        <title>Genome sequence of Desulfocucumis palustris strain NAW-5.</title>
        <authorList>
            <person name="Watanabe M."/>
            <person name="Kojima H."/>
            <person name="Fukui M."/>
        </authorList>
    </citation>
    <scope>NUCLEOTIDE SEQUENCE [LARGE SCALE GENOMIC DNA]</scope>
    <source>
        <strain evidence="3">NAW-5</strain>
    </source>
</reference>
<feature type="region of interest" description="Disordered" evidence="1">
    <location>
        <begin position="457"/>
        <end position="490"/>
    </location>
</feature>
<feature type="region of interest" description="Disordered" evidence="1">
    <location>
        <begin position="250"/>
        <end position="325"/>
    </location>
</feature>
<sequence length="708" mass="75979">MGGNALHEGLGDMENKIGYRFALLEEQLRSIDRLLGGSVDGFDGGRKEIESALDNMAKSLGSFGNTLGKELAAIDSVFDDLDGTTKVELIKLKVIISKYAAGINSFVKDMENNMGTASWGMVKDPGFTRLRGVQDEFADLCAAFVETFNSFLAKLEAADAEINALVDNRLWGLNDLKTYIEKSAGAGILQNTIGQRVNQISVKVTVDMPEEKPSSSSEESFGQSVLDFIRDVAKDVLTDLISNKIQDIFTGQKDEPYGGGRSGGPGGVGRGAGGDDNGPDASTERGRQKGGADSDSRNSGTNGDGQSKSMNNKGRTGRTELDVNGRKMVSEEIGEEAGKKAALKTGGNLLAKTGGRLLTKTGGFVIGTLATMGIDAVGGLYDWAAGTEAGHIETKNRKSEELEAEYSYVAKLPGWAQAAYDIFQLPELATSFFTGNLLGVAPTAQERLEVMKSALNSAGAGPEEQQKSEHNAGNNDKDLPVNKGDDSDGKRVEIQYQQRQSEKIEIQLELKQAEVDNAVSNITGELDRNLNLAQSRGTIARNNLLLEGASEDSFAVRMANVNALRESNRYIARAIADLRQQLAGLNANDGQYENIWARILSYQALQSDNQVKILQELQKNAATFNLPSGIAPITYMEAMTRDNTHKNITVGSGGVTVNVTIDNMTGNTRDVEKMTAAIGNAVRDANSNISNQLAQQVKNGPLGYRSLF</sequence>
<evidence type="ECO:0000313" key="3">
    <source>
        <dbReference type="Proteomes" id="UP000239549"/>
    </source>
</evidence>
<dbReference type="EMBL" id="BFAV01000019">
    <property type="protein sequence ID" value="GBF32192.1"/>
    <property type="molecule type" value="Genomic_DNA"/>
</dbReference>
<dbReference type="Proteomes" id="UP000239549">
    <property type="component" value="Unassembled WGS sequence"/>
</dbReference>
<dbReference type="OrthoDB" id="2488441at2"/>
<organism evidence="2 3">
    <name type="scientific">Desulfocucumis palustris</name>
    <dbReference type="NCBI Taxonomy" id="1898651"/>
    <lineage>
        <taxon>Bacteria</taxon>
        <taxon>Bacillati</taxon>
        <taxon>Bacillota</taxon>
        <taxon>Clostridia</taxon>
        <taxon>Eubacteriales</taxon>
        <taxon>Desulfocucumaceae</taxon>
        <taxon>Desulfocucumis</taxon>
    </lineage>
</organism>
<name>A0A2L2X869_9FIRM</name>
<feature type="compositionally biased region" description="Gly residues" evidence="1">
    <location>
        <begin position="257"/>
        <end position="276"/>
    </location>
</feature>
<comment type="caution">
    <text evidence="2">The sequence shown here is derived from an EMBL/GenBank/DDBJ whole genome shotgun (WGS) entry which is preliminary data.</text>
</comment>
<dbReference type="RefSeq" id="WP_104370759.1">
    <property type="nucleotide sequence ID" value="NZ_BFAV01000019.1"/>
</dbReference>
<dbReference type="AlphaFoldDB" id="A0A2L2X869"/>
<keyword evidence="3" id="KW-1185">Reference proteome</keyword>
<evidence type="ECO:0000256" key="1">
    <source>
        <dbReference type="SAM" id="MobiDB-lite"/>
    </source>
</evidence>
<feature type="compositionally biased region" description="Basic and acidic residues" evidence="1">
    <location>
        <begin position="282"/>
        <end position="296"/>
    </location>
</feature>
<protein>
    <submittedName>
        <fullName evidence="2">Uncharacterized protein</fullName>
    </submittedName>
</protein>
<evidence type="ECO:0000313" key="2">
    <source>
        <dbReference type="EMBL" id="GBF32192.1"/>
    </source>
</evidence>
<gene>
    <name evidence="2" type="ORF">DCCM_0383</name>
</gene>
<accession>A0A2L2X869</accession>
<proteinExistence type="predicted"/>